<accession>A0AAN6RSM1</accession>
<comment type="caution">
    <text evidence="2">The sequence shown here is derived from an EMBL/GenBank/DDBJ whole genome shotgun (WGS) entry which is preliminary data.</text>
</comment>
<dbReference type="AlphaFoldDB" id="A0AAN6RSM1"/>
<dbReference type="EMBL" id="MU855619">
    <property type="protein sequence ID" value="KAK3900993.1"/>
    <property type="molecule type" value="Genomic_DNA"/>
</dbReference>
<sequence>MKPIVTTFALATSALAAPTMSQADNTPCTFGTYRCTTPNTGIEVCDIGGRFEMVGDCPKGTDCQNLPQNGFTLPFCTNQPTVKARDRNRRPPSPKPGDKCQTPGKYQCFGNNAIQVCDVLHILELVGNCPPTAHCAYINNIPYCVVNGF</sequence>
<keyword evidence="1" id="KW-0732">Signal</keyword>
<organism evidence="2 3">
    <name type="scientific">Staphylotrichum tortipilum</name>
    <dbReference type="NCBI Taxonomy" id="2831512"/>
    <lineage>
        <taxon>Eukaryota</taxon>
        <taxon>Fungi</taxon>
        <taxon>Dikarya</taxon>
        <taxon>Ascomycota</taxon>
        <taxon>Pezizomycotina</taxon>
        <taxon>Sordariomycetes</taxon>
        <taxon>Sordariomycetidae</taxon>
        <taxon>Sordariales</taxon>
        <taxon>Chaetomiaceae</taxon>
        <taxon>Staphylotrichum</taxon>
    </lineage>
</organism>
<reference evidence="2" key="2">
    <citation type="submission" date="2023-05" db="EMBL/GenBank/DDBJ databases">
        <authorList>
            <consortium name="Lawrence Berkeley National Laboratory"/>
            <person name="Steindorff A."/>
            <person name="Hensen N."/>
            <person name="Bonometti L."/>
            <person name="Westerberg I."/>
            <person name="Brannstrom I.O."/>
            <person name="Guillou S."/>
            <person name="Cros-Aarteil S."/>
            <person name="Calhoun S."/>
            <person name="Haridas S."/>
            <person name="Kuo A."/>
            <person name="Mondo S."/>
            <person name="Pangilinan J."/>
            <person name="Riley R."/>
            <person name="Labutti K."/>
            <person name="Andreopoulos B."/>
            <person name="Lipzen A."/>
            <person name="Chen C."/>
            <person name="Yanf M."/>
            <person name="Daum C."/>
            <person name="Ng V."/>
            <person name="Clum A."/>
            <person name="Ohm R."/>
            <person name="Martin F."/>
            <person name="Silar P."/>
            <person name="Natvig D."/>
            <person name="Lalanne C."/>
            <person name="Gautier V."/>
            <person name="Ament-Velasquez S.L."/>
            <person name="Kruys A."/>
            <person name="Hutchinson M.I."/>
            <person name="Powell A.J."/>
            <person name="Barry K."/>
            <person name="Miller A.N."/>
            <person name="Grigoriev I.V."/>
            <person name="Debuchy R."/>
            <person name="Gladieux P."/>
            <person name="Thoren M.H."/>
            <person name="Johannesson H."/>
        </authorList>
    </citation>
    <scope>NUCLEOTIDE SEQUENCE</scope>
    <source>
        <strain evidence="2">CBS 103.79</strain>
    </source>
</reference>
<name>A0AAN6RSM1_9PEZI</name>
<feature type="chain" id="PRO_5042818657" evidence="1">
    <location>
        <begin position="17"/>
        <end position="149"/>
    </location>
</feature>
<feature type="signal peptide" evidence="1">
    <location>
        <begin position="1"/>
        <end position="16"/>
    </location>
</feature>
<evidence type="ECO:0000256" key="1">
    <source>
        <dbReference type="SAM" id="SignalP"/>
    </source>
</evidence>
<evidence type="ECO:0000313" key="3">
    <source>
        <dbReference type="Proteomes" id="UP001303889"/>
    </source>
</evidence>
<keyword evidence="3" id="KW-1185">Reference proteome</keyword>
<proteinExistence type="predicted"/>
<reference evidence="2" key="1">
    <citation type="journal article" date="2023" name="Mol. Phylogenet. Evol.">
        <title>Genome-scale phylogeny and comparative genomics of the fungal order Sordariales.</title>
        <authorList>
            <person name="Hensen N."/>
            <person name="Bonometti L."/>
            <person name="Westerberg I."/>
            <person name="Brannstrom I.O."/>
            <person name="Guillou S."/>
            <person name="Cros-Aarteil S."/>
            <person name="Calhoun S."/>
            <person name="Haridas S."/>
            <person name="Kuo A."/>
            <person name="Mondo S."/>
            <person name="Pangilinan J."/>
            <person name="Riley R."/>
            <person name="LaButti K."/>
            <person name="Andreopoulos B."/>
            <person name="Lipzen A."/>
            <person name="Chen C."/>
            <person name="Yan M."/>
            <person name="Daum C."/>
            <person name="Ng V."/>
            <person name="Clum A."/>
            <person name="Steindorff A."/>
            <person name="Ohm R.A."/>
            <person name="Martin F."/>
            <person name="Silar P."/>
            <person name="Natvig D.O."/>
            <person name="Lalanne C."/>
            <person name="Gautier V."/>
            <person name="Ament-Velasquez S.L."/>
            <person name="Kruys A."/>
            <person name="Hutchinson M.I."/>
            <person name="Powell A.J."/>
            <person name="Barry K."/>
            <person name="Miller A.N."/>
            <person name="Grigoriev I.V."/>
            <person name="Debuchy R."/>
            <person name="Gladieux P."/>
            <person name="Hiltunen Thoren M."/>
            <person name="Johannesson H."/>
        </authorList>
    </citation>
    <scope>NUCLEOTIDE SEQUENCE</scope>
    <source>
        <strain evidence="2">CBS 103.79</strain>
    </source>
</reference>
<gene>
    <name evidence="2" type="ORF">C8A05DRAFT_16769</name>
</gene>
<evidence type="ECO:0000313" key="2">
    <source>
        <dbReference type="EMBL" id="KAK3900993.1"/>
    </source>
</evidence>
<protein>
    <submittedName>
        <fullName evidence="2">Uncharacterized protein</fullName>
    </submittedName>
</protein>
<dbReference type="Proteomes" id="UP001303889">
    <property type="component" value="Unassembled WGS sequence"/>
</dbReference>